<dbReference type="HOGENOM" id="CLU_481440_0_0_1"/>
<feature type="region of interest" description="Disordered" evidence="1">
    <location>
        <begin position="1"/>
        <end position="56"/>
    </location>
</feature>
<protein>
    <recommendedName>
        <fullName evidence="3">Tag1 C-terminal domain-containing protein</fullName>
    </recommendedName>
</protein>
<evidence type="ECO:0000259" key="3">
    <source>
        <dbReference type="Pfam" id="PF22786"/>
    </source>
</evidence>
<dbReference type="Proteomes" id="UP000039046">
    <property type="component" value="Unassembled WGS sequence"/>
</dbReference>
<dbReference type="PANTHER" id="PTHR35895">
    <property type="entry name" value="CHROMOSOME 16, WHOLE GENOME SHOTGUN SEQUENCE"/>
    <property type="match status" value="1"/>
</dbReference>
<dbReference type="Pfam" id="PF26174">
    <property type="entry name" value="LEA-2_1"/>
    <property type="match status" value="1"/>
</dbReference>
<name>A0A0A1T5P7_9HYPO</name>
<dbReference type="Pfam" id="PF22786">
    <property type="entry name" value="Tag1_C"/>
    <property type="match status" value="1"/>
</dbReference>
<feature type="transmembrane region" description="Helical" evidence="2">
    <location>
        <begin position="64"/>
        <end position="84"/>
    </location>
</feature>
<keyword evidence="2" id="KW-0472">Membrane</keyword>
<dbReference type="PANTHER" id="PTHR35895:SF3">
    <property type="entry name" value="PRE-RRNA PROCESSING PROTEIN"/>
    <property type="match status" value="1"/>
</dbReference>
<feature type="domain" description="Tag1 C-terminal" evidence="3">
    <location>
        <begin position="452"/>
        <end position="560"/>
    </location>
</feature>
<dbReference type="AlphaFoldDB" id="A0A0A1T5P7"/>
<dbReference type="GO" id="GO:0000329">
    <property type="term" value="C:fungal-type vacuole membrane"/>
    <property type="evidence" value="ECO:0007669"/>
    <property type="project" value="InterPro"/>
</dbReference>
<dbReference type="EMBL" id="CDHN01000001">
    <property type="protein sequence ID" value="CEJ81617.1"/>
    <property type="molecule type" value="Genomic_DNA"/>
</dbReference>
<evidence type="ECO:0000313" key="5">
    <source>
        <dbReference type="Proteomes" id="UP000039046"/>
    </source>
</evidence>
<sequence>MPATERSPLLAHRDNDADNNDINENSPLLSNGTAQDAADHDAHDEPTPSITSTKSSRKSRWPSIIAMFTLAVLVGVVIVLGFLVPPAVKTYAENAAVIEPTGLSLESITQDGIRARIQANFRLDGSRVADENAQRIGRIATSIMRKIETLETKLAIYVPHYGNAMLGSAMLPPISLDLVDGHNTVIDFVADLNPGDAEALRSIVNDWLDGKLDYIKVTGKTALSLKTGFLPLGTHDVVESMVFEASQVPALPEYKIQRLDFHDVPIGDGGKEGVGANITVTVPNDYPVSLTVPSLGFDILVSNCDKSQPLIKVATAVSDVIHVEANSNITADATGLVRKIPDSLIRVCPETDMSPLDLFMKRYLRGETARVFVQSNIEASDLPAWVGDFVKNITVPIAFPGRSVDGLIRNMTLKDVDFKLPSPFAGPDDPDSNPRVSGTVEVLAALPEGFDLDVDVQRLRATADLFYKSKKFGMLDLGKWQDAKSEKVVSDIDILKITASVVDIPVEITDSDVFSDVLQKMLFGGQEVTLDVSALVDAQIDTAVGNLIVREVPAKGNVPLKRPSSRW</sequence>
<gene>
    <name evidence="4" type="ORF">VHEMI01737</name>
</gene>
<organism evidence="4 5">
    <name type="scientific">[Torrubiella] hemipterigena</name>
    <dbReference type="NCBI Taxonomy" id="1531966"/>
    <lineage>
        <taxon>Eukaryota</taxon>
        <taxon>Fungi</taxon>
        <taxon>Dikarya</taxon>
        <taxon>Ascomycota</taxon>
        <taxon>Pezizomycotina</taxon>
        <taxon>Sordariomycetes</taxon>
        <taxon>Hypocreomycetidae</taxon>
        <taxon>Hypocreales</taxon>
        <taxon>Clavicipitaceae</taxon>
        <taxon>Clavicipitaceae incertae sedis</taxon>
        <taxon>'Torrubiella' clade</taxon>
    </lineage>
</organism>
<evidence type="ECO:0000256" key="1">
    <source>
        <dbReference type="SAM" id="MobiDB-lite"/>
    </source>
</evidence>
<reference evidence="4 5" key="1">
    <citation type="journal article" date="2015" name="Genome Announc.">
        <title>Draft Genome Sequence and Gene Annotation of the Entomopathogenic Fungus Verticillium hemipterigenum.</title>
        <authorList>
            <person name="Horn F."/>
            <person name="Habel A."/>
            <person name="Scharf D.H."/>
            <person name="Dworschak J."/>
            <person name="Brakhage A.A."/>
            <person name="Guthke R."/>
            <person name="Hertweck C."/>
            <person name="Linde J."/>
        </authorList>
    </citation>
    <scope>NUCLEOTIDE SEQUENCE [LARGE SCALE GENOMIC DNA]</scope>
</reference>
<dbReference type="InterPro" id="IPR046368">
    <property type="entry name" value="Tag1"/>
</dbReference>
<proteinExistence type="predicted"/>
<dbReference type="OrthoDB" id="5596576at2759"/>
<evidence type="ECO:0000256" key="2">
    <source>
        <dbReference type="SAM" id="Phobius"/>
    </source>
</evidence>
<keyword evidence="2" id="KW-0812">Transmembrane</keyword>
<accession>A0A0A1T5P7</accession>
<feature type="compositionally biased region" description="Basic and acidic residues" evidence="1">
    <location>
        <begin position="37"/>
        <end position="46"/>
    </location>
</feature>
<keyword evidence="2" id="KW-1133">Transmembrane helix</keyword>
<keyword evidence="5" id="KW-1185">Reference proteome</keyword>
<evidence type="ECO:0000313" key="4">
    <source>
        <dbReference type="EMBL" id="CEJ81617.1"/>
    </source>
</evidence>
<dbReference type="InterPro" id="IPR055011">
    <property type="entry name" value="Tag1_C"/>
</dbReference>